<proteinExistence type="predicted"/>
<dbReference type="AlphaFoldDB" id="A0A009T5U4"/>
<dbReference type="Proteomes" id="UP000020735">
    <property type="component" value="Unassembled WGS sequence"/>
</dbReference>
<evidence type="ECO:0000313" key="1">
    <source>
        <dbReference type="EMBL" id="EXC46724.1"/>
    </source>
</evidence>
<sequence>MKLPKIMAAKIAHAVFAGNLHSASTCLFIYDYPKFYY</sequence>
<accession>A0A009T5U4</accession>
<reference evidence="1 2" key="1">
    <citation type="submission" date="2014-02" db="EMBL/GenBank/DDBJ databases">
        <title>Comparative genomics and transcriptomics to identify genetic mechanisms underlying the emergence of carbapenem resistant Acinetobacter baumannii (CRAb).</title>
        <authorList>
            <person name="Harris A.D."/>
            <person name="Johnson K.J."/>
            <person name="George J."/>
            <person name="Shefchek K."/>
            <person name="Daugherty S.C."/>
            <person name="Parankush S."/>
            <person name="Sadzewicz L."/>
            <person name="Tallon L."/>
            <person name="Sengamalay N."/>
            <person name="Hazen T.H."/>
            <person name="Rasko D.A."/>
        </authorList>
    </citation>
    <scope>NUCLEOTIDE SEQUENCE [LARGE SCALE GENOMIC DNA]</scope>
    <source>
        <strain evidence="1 2">99063</strain>
    </source>
</reference>
<dbReference type="EMBL" id="JEXJ01000080">
    <property type="protein sequence ID" value="EXC46724.1"/>
    <property type="molecule type" value="Genomic_DNA"/>
</dbReference>
<protein>
    <submittedName>
        <fullName evidence="1">Uncharacterized protein</fullName>
    </submittedName>
</protein>
<comment type="caution">
    <text evidence="1">The sequence shown here is derived from an EMBL/GenBank/DDBJ whole genome shotgun (WGS) entry which is preliminary data.</text>
</comment>
<name>A0A009T5U4_ACIBA</name>
<organism evidence="1 2">
    <name type="scientific">Acinetobacter baumannii 99063</name>
    <dbReference type="NCBI Taxonomy" id="1310630"/>
    <lineage>
        <taxon>Bacteria</taxon>
        <taxon>Pseudomonadati</taxon>
        <taxon>Pseudomonadota</taxon>
        <taxon>Gammaproteobacteria</taxon>
        <taxon>Moraxellales</taxon>
        <taxon>Moraxellaceae</taxon>
        <taxon>Acinetobacter</taxon>
        <taxon>Acinetobacter calcoaceticus/baumannii complex</taxon>
    </lineage>
</organism>
<gene>
    <name evidence="1" type="ORF">J529_3358</name>
</gene>
<evidence type="ECO:0000313" key="2">
    <source>
        <dbReference type="Proteomes" id="UP000020735"/>
    </source>
</evidence>